<sequence length="305" mass="34052">MHHHHSHGEGLKGRMLLSVILNFTITVAEVVGGILSGSLALLGDSLHNFSDAMSILASYVAIRIGEKERNEKYTFGYKRAEILVAFANSAVLFGVVVFLLVEAYRRFRNPHPIHGSLMLGVALVGLFANLISVFLLHGHAHENINVRSAYLHLLSDTLSSVAVVLGGLAIILWDTLWLDPVITVAISIYILKEGYDILKETVEILMEAAPRLDLAEIKREIESIPGVRNAHHFHAWRIGEHEVHFECHVEVRDMLISEAQGIIDEIEELLKNYGVTHVTVQLEVDRCQEKGIICGSERRTEHSRV</sequence>
<dbReference type="GeneID" id="33324170"/>
<evidence type="ECO:0000256" key="2">
    <source>
        <dbReference type="ARBA" id="ARBA00008873"/>
    </source>
</evidence>
<evidence type="ECO:0000256" key="7">
    <source>
        <dbReference type="ARBA" id="ARBA00023136"/>
    </source>
</evidence>
<dbReference type="InterPro" id="IPR027469">
    <property type="entry name" value="Cation_efflux_TMD_sf"/>
</dbReference>
<feature type="transmembrane region" description="Helical" evidence="8">
    <location>
        <begin position="113"/>
        <end position="137"/>
    </location>
</feature>
<evidence type="ECO:0000256" key="5">
    <source>
        <dbReference type="ARBA" id="ARBA00022989"/>
    </source>
</evidence>
<dbReference type="Pfam" id="PF16916">
    <property type="entry name" value="ZT_dimer"/>
    <property type="match status" value="1"/>
</dbReference>
<feature type="transmembrane region" description="Helical" evidence="8">
    <location>
        <begin position="82"/>
        <end position="101"/>
    </location>
</feature>
<evidence type="ECO:0000256" key="4">
    <source>
        <dbReference type="ARBA" id="ARBA00022692"/>
    </source>
</evidence>
<keyword evidence="6" id="KW-0406">Ion transport</keyword>
<dbReference type="KEGG" id="tce:A3L02_05390"/>
<keyword evidence="4 8" id="KW-0812">Transmembrane</keyword>
<dbReference type="GO" id="GO:0005385">
    <property type="term" value="F:zinc ion transmembrane transporter activity"/>
    <property type="evidence" value="ECO:0007669"/>
    <property type="project" value="TreeGrafter"/>
</dbReference>
<dbReference type="NCBIfam" id="TIGR01297">
    <property type="entry name" value="CDF"/>
    <property type="match status" value="1"/>
</dbReference>
<feature type="transmembrane region" description="Helical" evidence="8">
    <location>
        <begin position="20"/>
        <end position="40"/>
    </location>
</feature>
<dbReference type="PANTHER" id="PTHR11562">
    <property type="entry name" value="CATION EFFLUX PROTEIN/ ZINC TRANSPORTER"/>
    <property type="match status" value="1"/>
</dbReference>
<accession>A0A218P284</accession>
<dbReference type="GO" id="GO:0005886">
    <property type="term" value="C:plasma membrane"/>
    <property type="evidence" value="ECO:0007669"/>
    <property type="project" value="TreeGrafter"/>
</dbReference>
<reference evidence="11 12" key="1">
    <citation type="submission" date="2016-03" db="EMBL/GenBank/DDBJ databases">
        <title>Complete genome sequence of Thermococcus celer.</title>
        <authorList>
            <person name="Oger P.M."/>
        </authorList>
    </citation>
    <scope>NUCLEOTIDE SEQUENCE [LARGE SCALE GENOMIC DNA]</scope>
    <source>
        <strain evidence="11 12">Vu 13</strain>
    </source>
</reference>
<comment type="subcellular location">
    <subcellularLocation>
        <location evidence="1">Membrane</location>
        <topology evidence="1">Multi-pass membrane protein</topology>
    </subcellularLocation>
</comment>
<keyword evidence="3" id="KW-0813">Transport</keyword>
<comment type="similarity">
    <text evidence="2">Belongs to the cation diffusion facilitator (CDF) transporter (TC 2.A.4) family. SLC30A subfamily.</text>
</comment>
<evidence type="ECO:0000259" key="9">
    <source>
        <dbReference type="Pfam" id="PF01545"/>
    </source>
</evidence>
<gene>
    <name evidence="11" type="ORF">A3L02_05390</name>
</gene>
<dbReference type="SUPFAM" id="SSF161111">
    <property type="entry name" value="Cation efflux protein transmembrane domain-like"/>
    <property type="match status" value="1"/>
</dbReference>
<evidence type="ECO:0000259" key="10">
    <source>
        <dbReference type="Pfam" id="PF16916"/>
    </source>
</evidence>
<dbReference type="RefSeq" id="WP_088862984.1">
    <property type="nucleotide sequence ID" value="NZ_CP014854.1"/>
</dbReference>
<dbReference type="InterPro" id="IPR027470">
    <property type="entry name" value="Cation_efflux_CTD"/>
</dbReference>
<name>A0A218P284_THECE</name>
<dbReference type="OrthoDB" id="269083at2157"/>
<dbReference type="Pfam" id="PF01545">
    <property type="entry name" value="Cation_efflux"/>
    <property type="match status" value="1"/>
</dbReference>
<feature type="domain" description="Cation efflux protein cytoplasmic" evidence="10">
    <location>
        <begin position="210"/>
        <end position="283"/>
    </location>
</feature>
<evidence type="ECO:0000256" key="1">
    <source>
        <dbReference type="ARBA" id="ARBA00004141"/>
    </source>
</evidence>
<dbReference type="PANTHER" id="PTHR11562:SF17">
    <property type="entry name" value="RE54080P-RELATED"/>
    <property type="match status" value="1"/>
</dbReference>
<dbReference type="SUPFAM" id="SSF160240">
    <property type="entry name" value="Cation efflux protein cytoplasmic domain-like"/>
    <property type="match status" value="1"/>
</dbReference>
<dbReference type="InterPro" id="IPR002524">
    <property type="entry name" value="Cation_efflux"/>
</dbReference>
<evidence type="ECO:0000256" key="6">
    <source>
        <dbReference type="ARBA" id="ARBA00023065"/>
    </source>
</evidence>
<dbReference type="InterPro" id="IPR058533">
    <property type="entry name" value="Cation_efflux_TM"/>
</dbReference>
<feature type="domain" description="Cation efflux protein transmembrane" evidence="9">
    <location>
        <begin position="16"/>
        <end position="206"/>
    </location>
</feature>
<dbReference type="Proteomes" id="UP000197156">
    <property type="component" value="Chromosome"/>
</dbReference>
<dbReference type="AlphaFoldDB" id="A0A218P284"/>
<keyword evidence="12" id="KW-1185">Reference proteome</keyword>
<dbReference type="EMBL" id="CP014854">
    <property type="protein sequence ID" value="ASI99037.1"/>
    <property type="molecule type" value="Genomic_DNA"/>
</dbReference>
<keyword evidence="7 8" id="KW-0472">Membrane</keyword>
<evidence type="ECO:0000256" key="8">
    <source>
        <dbReference type="SAM" id="Phobius"/>
    </source>
</evidence>
<evidence type="ECO:0000313" key="12">
    <source>
        <dbReference type="Proteomes" id="UP000197156"/>
    </source>
</evidence>
<proteinExistence type="inferred from homology"/>
<dbReference type="InterPro" id="IPR050681">
    <property type="entry name" value="CDF/SLC30A"/>
</dbReference>
<feature type="transmembrane region" description="Helical" evidence="8">
    <location>
        <begin position="149"/>
        <end position="173"/>
    </location>
</feature>
<dbReference type="Gene3D" id="3.30.70.1350">
    <property type="entry name" value="Cation efflux protein, cytoplasmic domain"/>
    <property type="match status" value="1"/>
</dbReference>
<protein>
    <submittedName>
        <fullName evidence="11">Cobalt transporter</fullName>
    </submittedName>
</protein>
<organism evidence="11 12">
    <name type="scientific">Thermococcus celer Vu 13 = JCM 8558</name>
    <dbReference type="NCBI Taxonomy" id="1293037"/>
    <lineage>
        <taxon>Archaea</taxon>
        <taxon>Methanobacteriati</taxon>
        <taxon>Methanobacteriota</taxon>
        <taxon>Thermococci</taxon>
        <taxon>Thermococcales</taxon>
        <taxon>Thermococcaceae</taxon>
        <taxon>Thermococcus</taxon>
    </lineage>
</organism>
<evidence type="ECO:0000256" key="3">
    <source>
        <dbReference type="ARBA" id="ARBA00022448"/>
    </source>
</evidence>
<keyword evidence="5 8" id="KW-1133">Transmembrane helix</keyword>
<dbReference type="InterPro" id="IPR036837">
    <property type="entry name" value="Cation_efflux_CTD_sf"/>
</dbReference>
<dbReference type="Gene3D" id="1.20.1510.10">
    <property type="entry name" value="Cation efflux protein transmembrane domain"/>
    <property type="match status" value="1"/>
</dbReference>
<evidence type="ECO:0000313" key="11">
    <source>
        <dbReference type="EMBL" id="ASI99037.1"/>
    </source>
</evidence>